<dbReference type="HAMAP" id="MF_00197">
    <property type="entry name" value="DAP_epimerase"/>
    <property type="match status" value="1"/>
</dbReference>
<dbReference type="PANTHER" id="PTHR31689">
    <property type="entry name" value="DIAMINOPIMELATE EPIMERASE, CHLOROPLASTIC"/>
    <property type="match status" value="1"/>
</dbReference>
<feature type="binding site" evidence="3">
    <location>
        <begin position="213"/>
        <end position="214"/>
    </location>
    <ligand>
        <name>substrate</name>
    </ligand>
</feature>
<keyword evidence="3" id="KW-0963">Cytoplasm</keyword>
<gene>
    <name evidence="3" type="primary">dapF</name>
    <name evidence="5" type="ORF">ENV60_08490</name>
</gene>
<dbReference type="Pfam" id="PF01678">
    <property type="entry name" value="DAP_epimerase"/>
    <property type="match status" value="2"/>
</dbReference>
<feature type="site" description="Could be important to modulate the pK values of the two catalytic cysteine residues" evidence="3">
    <location>
        <position position="153"/>
    </location>
</feature>
<sequence>MKPIFFTKMEATGNDFVLIDNREGMFKEFLRSNGAKEIIKKMLDRHFGIGGDGLIILEEAKGYPFSMKYFNCDGSEAVLCLNGARCAVDFAYRLGIINAKGKFLTPAGPIGFFHQSHAVSIEVNPPTEINLNLVIAIGQKKHKVHFLKLGVPHTVIFVDDYDEIDILKLGSAIRNHKTFAPEGTNVNFVRNDEKELFVRTYERGVEGETLSCGSGAVCSAYIAIKLFIVSSPVLVKTNGGELNVTVDDRLYLEGPVNFVCDGTYYL</sequence>
<protein>
    <recommendedName>
        <fullName evidence="3 4">Diaminopimelate epimerase</fullName>
        <shortName evidence="3">DAP epimerase</shortName>
        <ecNumber evidence="3 4">5.1.1.7</ecNumber>
    </recommendedName>
    <alternativeName>
        <fullName evidence="3">PLP-independent amino acid racemase</fullName>
    </alternativeName>
</protein>
<feature type="binding site" evidence="3">
    <location>
        <position position="14"/>
    </location>
    <ligand>
        <name>substrate</name>
    </ligand>
</feature>
<dbReference type="GO" id="GO:0005829">
    <property type="term" value="C:cytosol"/>
    <property type="evidence" value="ECO:0007669"/>
    <property type="project" value="TreeGrafter"/>
</dbReference>
<organism evidence="5">
    <name type="scientific">candidate division WOR-3 bacterium</name>
    <dbReference type="NCBI Taxonomy" id="2052148"/>
    <lineage>
        <taxon>Bacteria</taxon>
        <taxon>Bacteria division WOR-3</taxon>
    </lineage>
</organism>
<comment type="subcellular location">
    <subcellularLocation>
        <location evidence="3">Cytoplasm</location>
    </subcellularLocation>
</comment>
<feature type="binding site" evidence="3">
    <location>
        <begin position="202"/>
        <end position="203"/>
    </location>
    <ligand>
        <name>substrate</name>
    </ligand>
</feature>
<accession>A0A7C4XLE8</accession>
<dbReference type="InterPro" id="IPR001653">
    <property type="entry name" value="DAP_epimerase_DapF"/>
</dbReference>
<evidence type="ECO:0000256" key="2">
    <source>
        <dbReference type="ARBA" id="ARBA00023235"/>
    </source>
</evidence>
<dbReference type="GO" id="GO:0009089">
    <property type="term" value="P:lysine biosynthetic process via diaminopimelate"/>
    <property type="evidence" value="ECO:0007669"/>
    <property type="project" value="UniProtKB-UniRule"/>
</dbReference>
<comment type="caution">
    <text evidence="3">Lacks conserved residue(s) required for the propagation of feature annotation.</text>
</comment>
<dbReference type="NCBIfam" id="TIGR00652">
    <property type="entry name" value="DapF"/>
    <property type="match status" value="1"/>
</dbReference>
<dbReference type="UniPathway" id="UPA00034">
    <property type="reaction ID" value="UER00025"/>
</dbReference>
<dbReference type="Gene3D" id="3.10.310.10">
    <property type="entry name" value="Diaminopimelate Epimerase, Chain A, domain 1"/>
    <property type="match status" value="2"/>
</dbReference>
<comment type="subunit">
    <text evidence="3">Homodimer.</text>
</comment>
<dbReference type="GO" id="GO:0008837">
    <property type="term" value="F:diaminopimelate epimerase activity"/>
    <property type="evidence" value="ECO:0007669"/>
    <property type="project" value="UniProtKB-UniRule"/>
</dbReference>
<comment type="function">
    <text evidence="3">Catalyzes the stereoinversion of LL-2,6-diaminopimelate (L,L-DAP) to meso-diaminopimelate (meso-DAP), a precursor of L-lysine and an essential component of the bacterial peptidoglycan.</text>
</comment>
<comment type="catalytic activity">
    <reaction evidence="3">
        <text>(2S,6S)-2,6-diaminopimelate = meso-2,6-diaminopimelate</text>
        <dbReference type="Rhea" id="RHEA:15393"/>
        <dbReference type="ChEBI" id="CHEBI:57609"/>
        <dbReference type="ChEBI" id="CHEBI:57791"/>
        <dbReference type="EC" id="5.1.1.7"/>
    </reaction>
</comment>
<evidence type="ECO:0000313" key="5">
    <source>
        <dbReference type="EMBL" id="HGV98316.1"/>
    </source>
</evidence>
<feature type="binding site" evidence="3">
    <location>
        <position position="185"/>
    </location>
    <ligand>
        <name>substrate</name>
    </ligand>
</feature>
<comment type="caution">
    <text evidence="5">The sequence shown here is derived from an EMBL/GenBank/DDBJ whole genome shotgun (WGS) entry which is preliminary data.</text>
</comment>
<keyword evidence="3" id="KW-0457">Lysine biosynthesis</keyword>
<proteinExistence type="inferred from homology"/>
<keyword evidence="2 3" id="KW-0413">Isomerase</keyword>
<dbReference type="SUPFAM" id="SSF54506">
    <property type="entry name" value="Diaminopimelate epimerase-like"/>
    <property type="match status" value="2"/>
</dbReference>
<dbReference type="EMBL" id="DTGZ01000159">
    <property type="protein sequence ID" value="HGV98316.1"/>
    <property type="molecule type" value="Genomic_DNA"/>
</dbReference>
<evidence type="ECO:0000256" key="4">
    <source>
        <dbReference type="NCBIfam" id="TIGR00652"/>
    </source>
</evidence>
<reference evidence="5" key="1">
    <citation type="journal article" date="2020" name="mSystems">
        <title>Genome- and Community-Level Interaction Insights into Carbon Utilization and Element Cycling Functions of Hydrothermarchaeota in Hydrothermal Sediment.</title>
        <authorList>
            <person name="Zhou Z."/>
            <person name="Liu Y."/>
            <person name="Xu W."/>
            <person name="Pan J."/>
            <person name="Luo Z.H."/>
            <person name="Li M."/>
        </authorList>
    </citation>
    <scope>NUCLEOTIDE SEQUENCE [LARGE SCALE GENOMIC DNA]</scope>
    <source>
        <strain evidence="5">SpSt-774</strain>
    </source>
</reference>
<keyword evidence="3" id="KW-0028">Amino-acid biosynthesis</keyword>
<dbReference type="PANTHER" id="PTHR31689:SF0">
    <property type="entry name" value="DIAMINOPIMELATE EPIMERASE"/>
    <property type="match status" value="1"/>
</dbReference>
<feature type="site" description="Could be important to modulate the pK values of the two catalytic cysteine residues" evidence="3">
    <location>
        <position position="202"/>
    </location>
</feature>
<comment type="similarity">
    <text evidence="1 3">Belongs to the diaminopimelate epimerase family.</text>
</comment>
<name>A0A7C4XLE8_UNCW3</name>
<dbReference type="AlphaFoldDB" id="A0A7C4XLE8"/>
<evidence type="ECO:0000256" key="3">
    <source>
        <dbReference type="HAMAP-Rule" id="MF_00197"/>
    </source>
</evidence>
<feature type="active site" description="Proton donor" evidence="3">
    <location>
        <position position="80"/>
    </location>
</feature>
<feature type="binding site" evidence="3">
    <location>
        <position position="71"/>
    </location>
    <ligand>
        <name>substrate</name>
    </ligand>
</feature>
<feature type="active site" description="Proton acceptor" evidence="3">
    <location>
        <position position="212"/>
    </location>
</feature>
<dbReference type="EC" id="5.1.1.7" evidence="3 4"/>
<evidence type="ECO:0000256" key="1">
    <source>
        <dbReference type="ARBA" id="ARBA00010219"/>
    </source>
</evidence>
<comment type="pathway">
    <text evidence="3">Amino-acid biosynthesis; L-lysine biosynthesis via DAP pathway; DL-2,6-diaminopimelate from LL-2,6-diaminopimelate: step 1/1.</text>
</comment>